<organism evidence="2 3">
    <name type="scientific">Melipona bicolor</name>
    <dbReference type="NCBI Taxonomy" id="60889"/>
    <lineage>
        <taxon>Eukaryota</taxon>
        <taxon>Metazoa</taxon>
        <taxon>Ecdysozoa</taxon>
        <taxon>Arthropoda</taxon>
        <taxon>Hexapoda</taxon>
        <taxon>Insecta</taxon>
        <taxon>Pterygota</taxon>
        <taxon>Neoptera</taxon>
        <taxon>Endopterygota</taxon>
        <taxon>Hymenoptera</taxon>
        <taxon>Apocrita</taxon>
        <taxon>Aculeata</taxon>
        <taxon>Apoidea</taxon>
        <taxon>Anthophila</taxon>
        <taxon>Apidae</taxon>
        <taxon>Melipona</taxon>
    </lineage>
</organism>
<keyword evidence="3" id="KW-1185">Reference proteome</keyword>
<dbReference type="AlphaFoldDB" id="A0AA40FIU2"/>
<reference evidence="2" key="1">
    <citation type="submission" date="2021-10" db="EMBL/GenBank/DDBJ databases">
        <title>Melipona bicolor Genome sequencing and assembly.</title>
        <authorList>
            <person name="Araujo N.S."/>
            <person name="Arias M.C."/>
        </authorList>
    </citation>
    <scope>NUCLEOTIDE SEQUENCE</scope>
    <source>
        <strain evidence="2">USP_2M_L1-L4_2017</strain>
        <tissue evidence="2">Whole body</tissue>
    </source>
</reference>
<protein>
    <submittedName>
        <fullName evidence="2">Uncharacterized protein</fullName>
    </submittedName>
</protein>
<evidence type="ECO:0000256" key="1">
    <source>
        <dbReference type="SAM" id="MobiDB-lite"/>
    </source>
</evidence>
<feature type="compositionally biased region" description="Polar residues" evidence="1">
    <location>
        <begin position="60"/>
        <end position="78"/>
    </location>
</feature>
<proteinExistence type="predicted"/>
<name>A0AA40FIU2_9HYME</name>
<sequence>MERVPEKSVAAENMYTEKYPFTFSIFARSGDRSGNGPSLRRPLYVIGVKETVEKQDLKGSFNSRGNPQQERIPESNQPAARRSFRGASTPEITSEHEPKVAGNSWKKQSLLFATIKLHRLVQHGVVSCGSYGLLYGNRK</sequence>
<comment type="caution">
    <text evidence="2">The sequence shown here is derived from an EMBL/GenBank/DDBJ whole genome shotgun (WGS) entry which is preliminary data.</text>
</comment>
<feature type="region of interest" description="Disordered" evidence="1">
    <location>
        <begin position="56"/>
        <end position="100"/>
    </location>
</feature>
<gene>
    <name evidence="2" type="ORF">K0M31_012983</name>
</gene>
<dbReference type="Proteomes" id="UP001177670">
    <property type="component" value="Unassembled WGS sequence"/>
</dbReference>
<dbReference type="EMBL" id="JAHYIQ010000034">
    <property type="protein sequence ID" value="KAK1119910.1"/>
    <property type="molecule type" value="Genomic_DNA"/>
</dbReference>
<accession>A0AA40FIU2</accession>
<evidence type="ECO:0000313" key="3">
    <source>
        <dbReference type="Proteomes" id="UP001177670"/>
    </source>
</evidence>
<evidence type="ECO:0000313" key="2">
    <source>
        <dbReference type="EMBL" id="KAK1119910.1"/>
    </source>
</evidence>